<name>A0ABU2JNF7_9ACTN</name>
<organism evidence="2 3">
    <name type="scientific">Streptomyces chisholmiae</name>
    <dbReference type="NCBI Taxonomy" id="3075540"/>
    <lineage>
        <taxon>Bacteria</taxon>
        <taxon>Bacillati</taxon>
        <taxon>Actinomycetota</taxon>
        <taxon>Actinomycetes</taxon>
        <taxon>Kitasatosporales</taxon>
        <taxon>Streptomycetaceae</taxon>
        <taxon>Streptomyces</taxon>
    </lineage>
</organism>
<evidence type="ECO:0000256" key="1">
    <source>
        <dbReference type="SAM" id="MobiDB-lite"/>
    </source>
</evidence>
<keyword evidence="3" id="KW-1185">Reference proteome</keyword>
<dbReference type="EMBL" id="JAVREO010000004">
    <property type="protein sequence ID" value="MDT0266530.1"/>
    <property type="molecule type" value="Genomic_DNA"/>
</dbReference>
<dbReference type="Proteomes" id="UP001183410">
    <property type="component" value="Unassembled WGS sequence"/>
</dbReference>
<evidence type="ECO:0000313" key="3">
    <source>
        <dbReference type="Proteomes" id="UP001183410"/>
    </source>
</evidence>
<feature type="compositionally biased region" description="Gly residues" evidence="1">
    <location>
        <begin position="1"/>
        <end position="10"/>
    </location>
</feature>
<reference evidence="3" key="1">
    <citation type="submission" date="2023-07" db="EMBL/GenBank/DDBJ databases">
        <title>30 novel species of actinomycetes from the DSMZ collection.</title>
        <authorList>
            <person name="Nouioui I."/>
        </authorList>
    </citation>
    <scope>NUCLEOTIDE SEQUENCE [LARGE SCALE GENOMIC DNA]</scope>
    <source>
        <strain evidence="3">DSM 44915</strain>
    </source>
</reference>
<dbReference type="SUPFAM" id="SSF48452">
    <property type="entry name" value="TPR-like"/>
    <property type="match status" value="2"/>
</dbReference>
<evidence type="ECO:0000313" key="2">
    <source>
        <dbReference type="EMBL" id="MDT0266530.1"/>
    </source>
</evidence>
<dbReference type="Gene3D" id="1.25.40.10">
    <property type="entry name" value="Tetratricopeptide repeat domain"/>
    <property type="match status" value="2"/>
</dbReference>
<sequence>MTPEGAGGTLDGTEETPENTDDLLGVRPASQPYGPRWLPLGRQVNDAARLLNAGRVRQARARLAKVEAATAAADLTGDGEGLDLRARALANLASVAELQGRPAEALRLAGEALECCDRSEESLGQRRGVGAMRVGLLVNRAQTLQLLGRNAEALADCERAAELPRGEHRSGAVLDFSLHNTRGCALIGLGRYPEAEVAIRAALAVAQEREPRLAGHAYSNLGLLAQRSGDARGMAEFHDLARDFHTLGGDPAALALLEENEARRAAGERRLADAERGFDRARRAYAALGADHRAASCQYGQALVAFLRTRPGRARRVLRRALPVMERTGEVSALVECHLLAGDLEAARGRFRASEERYLAARALCAESGALHEVARVDARRAQVVLLVLRFAFLPPLRRRWIEGALALAVPSALAIEALRHSFPAGPVRERWSREVAAPAVAAAMRLVALAQEPQLAVELVEHLASSATLDADRPAGDMAADLRFRFGGTTDPLELPEPFPAPAEPVRVGAYAAGALAAWAEDAADPAFPAPRFALPPRLRVFDERPQELTDWIAEAERRYGRPIRSDQELRVW</sequence>
<protein>
    <recommendedName>
        <fullName evidence="4">Tetratricopeptide repeat protein</fullName>
    </recommendedName>
</protein>
<gene>
    <name evidence="2" type="ORF">RM844_09500</name>
</gene>
<dbReference type="InterPro" id="IPR019734">
    <property type="entry name" value="TPR_rpt"/>
</dbReference>
<evidence type="ECO:0008006" key="4">
    <source>
        <dbReference type="Google" id="ProtNLM"/>
    </source>
</evidence>
<proteinExistence type="predicted"/>
<accession>A0ABU2JNF7</accession>
<comment type="caution">
    <text evidence="2">The sequence shown here is derived from an EMBL/GenBank/DDBJ whole genome shotgun (WGS) entry which is preliminary data.</text>
</comment>
<dbReference type="InterPro" id="IPR011990">
    <property type="entry name" value="TPR-like_helical_dom_sf"/>
</dbReference>
<dbReference type="SMART" id="SM00028">
    <property type="entry name" value="TPR"/>
    <property type="match status" value="4"/>
</dbReference>
<feature type="region of interest" description="Disordered" evidence="1">
    <location>
        <begin position="1"/>
        <end position="34"/>
    </location>
</feature>
<feature type="compositionally biased region" description="Acidic residues" evidence="1">
    <location>
        <begin position="12"/>
        <end position="21"/>
    </location>
</feature>
<dbReference type="RefSeq" id="WP_311666543.1">
    <property type="nucleotide sequence ID" value="NZ_JAVREO010000004.1"/>
</dbReference>